<dbReference type="PANTHER" id="PTHR42873:SF1">
    <property type="entry name" value="S-ADENOSYLMETHIONINE-DEPENDENT METHYLTRANSFERASE DOMAIN-CONTAINING PROTEIN"/>
    <property type="match status" value="1"/>
</dbReference>
<proteinExistence type="inferred from homology"/>
<dbReference type="PATRIC" id="fig|926562.3.peg.1308"/>
<accession>G8R6W3</accession>
<keyword evidence="3 9" id="KW-0489">Methyltransferase</keyword>
<evidence type="ECO:0000256" key="3">
    <source>
        <dbReference type="ARBA" id="ARBA00022603"/>
    </source>
</evidence>
<comment type="subcellular location">
    <subcellularLocation>
        <location evidence="1">Cytoplasm</location>
    </subcellularLocation>
</comment>
<dbReference type="Pfam" id="PF17785">
    <property type="entry name" value="PUA_3"/>
    <property type="match status" value="1"/>
</dbReference>
<dbReference type="InterPro" id="IPR036974">
    <property type="entry name" value="PUA_sf"/>
</dbReference>
<dbReference type="InterPro" id="IPR029063">
    <property type="entry name" value="SAM-dependent_MTases_sf"/>
</dbReference>
<dbReference type="GO" id="GO:0008168">
    <property type="term" value="F:methyltransferase activity"/>
    <property type="evidence" value="ECO:0007669"/>
    <property type="project" value="UniProtKB-KW"/>
</dbReference>
<gene>
    <name evidence="9" type="ordered locus">Oweho_1298</name>
</gene>
<dbReference type="AlphaFoldDB" id="G8R6W3"/>
<dbReference type="HOGENOM" id="CLU_014042_0_0_10"/>
<keyword evidence="4 9" id="KW-0808">Transferase</keyword>
<evidence type="ECO:0000313" key="10">
    <source>
        <dbReference type="Proteomes" id="UP000005631"/>
    </source>
</evidence>
<dbReference type="CDD" id="cd02440">
    <property type="entry name" value="AdoMet_MTases"/>
    <property type="match status" value="1"/>
</dbReference>
<dbReference type="Gene3D" id="3.40.50.150">
    <property type="entry name" value="Vaccinia Virus protein VP39"/>
    <property type="match status" value="1"/>
</dbReference>
<organism evidence="9 10">
    <name type="scientific">Owenweeksia hongkongensis (strain DSM 17368 / CIP 108786 / JCM 12287 / NRRL B-23963 / UST20020801)</name>
    <dbReference type="NCBI Taxonomy" id="926562"/>
    <lineage>
        <taxon>Bacteria</taxon>
        <taxon>Pseudomonadati</taxon>
        <taxon>Bacteroidota</taxon>
        <taxon>Flavobacteriia</taxon>
        <taxon>Flavobacteriales</taxon>
        <taxon>Owenweeksiaceae</taxon>
        <taxon>Owenweeksia</taxon>
    </lineage>
</organism>
<protein>
    <submittedName>
        <fullName evidence="9">Putative SAM-dependent methyltransferase</fullName>
    </submittedName>
</protein>
<dbReference type="Gene3D" id="3.30.750.80">
    <property type="entry name" value="RNA methyltransferase domain (HRMD) like"/>
    <property type="match status" value="1"/>
</dbReference>
<name>G8R6W3_OWEHD</name>
<dbReference type="InterPro" id="IPR041532">
    <property type="entry name" value="RlmI-like_PUA"/>
</dbReference>
<feature type="domain" description="RlmI-like PUA" evidence="8">
    <location>
        <begin position="6"/>
        <end position="68"/>
    </location>
</feature>
<dbReference type="SUPFAM" id="SSF88697">
    <property type="entry name" value="PUA domain-like"/>
    <property type="match status" value="1"/>
</dbReference>
<dbReference type="PANTHER" id="PTHR42873">
    <property type="entry name" value="RIBOSOMAL RNA LARGE SUBUNIT METHYLTRANSFERASE"/>
    <property type="match status" value="1"/>
</dbReference>
<evidence type="ECO:0000256" key="4">
    <source>
        <dbReference type="ARBA" id="ARBA00022679"/>
    </source>
</evidence>
<evidence type="ECO:0000256" key="5">
    <source>
        <dbReference type="ARBA" id="ARBA00022691"/>
    </source>
</evidence>
<dbReference type="PROSITE" id="PS50890">
    <property type="entry name" value="PUA"/>
    <property type="match status" value="1"/>
</dbReference>
<dbReference type="InterPro" id="IPR015947">
    <property type="entry name" value="PUA-like_sf"/>
</dbReference>
<dbReference type="EMBL" id="CP003156">
    <property type="protein sequence ID" value="AEV32298.1"/>
    <property type="molecule type" value="Genomic_DNA"/>
</dbReference>
<keyword evidence="10" id="KW-1185">Reference proteome</keyword>
<dbReference type="RefSeq" id="WP_014201654.1">
    <property type="nucleotide sequence ID" value="NC_016599.1"/>
</dbReference>
<evidence type="ECO:0000256" key="2">
    <source>
        <dbReference type="ARBA" id="ARBA00022490"/>
    </source>
</evidence>
<evidence type="ECO:0000259" key="8">
    <source>
        <dbReference type="Pfam" id="PF17785"/>
    </source>
</evidence>
<dbReference type="GO" id="GO:0003723">
    <property type="term" value="F:RNA binding"/>
    <property type="evidence" value="ECO:0007669"/>
    <property type="project" value="InterPro"/>
</dbReference>
<dbReference type="Pfam" id="PF10672">
    <property type="entry name" value="Methyltrans_SAM"/>
    <property type="match status" value="1"/>
</dbReference>
<dbReference type="STRING" id="926562.Oweho_1298"/>
<dbReference type="eggNOG" id="COG1092">
    <property type="taxonomic scope" value="Bacteria"/>
</dbReference>
<dbReference type="CDD" id="cd11572">
    <property type="entry name" value="RlmI_M_like"/>
    <property type="match status" value="1"/>
</dbReference>
<dbReference type="CDD" id="cd21153">
    <property type="entry name" value="PUA_RlmI"/>
    <property type="match status" value="1"/>
</dbReference>
<dbReference type="Proteomes" id="UP000005631">
    <property type="component" value="Chromosome"/>
</dbReference>
<dbReference type="OrthoDB" id="9805492at2"/>
<comment type="similarity">
    <text evidence="6">Belongs to the methyltransferase superfamily. RlmI family.</text>
</comment>
<evidence type="ECO:0000256" key="6">
    <source>
        <dbReference type="ARBA" id="ARBA00038091"/>
    </source>
</evidence>
<dbReference type="Gene3D" id="2.30.130.10">
    <property type="entry name" value="PUA domain"/>
    <property type="match status" value="1"/>
</dbReference>
<dbReference type="GO" id="GO:0005737">
    <property type="term" value="C:cytoplasm"/>
    <property type="evidence" value="ECO:0007669"/>
    <property type="project" value="UniProtKB-SubCell"/>
</dbReference>
<keyword evidence="2" id="KW-0963">Cytoplasm</keyword>
<dbReference type="GO" id="GO:0032259">
    <property type="term" value="P:methylation"/>
    <property type="evidence" value="ECO:0007669"/>
    <property type="project" value="UniProtKB-KW"/>
</dbReference>
<keyword evidence="5" id="KW-0949">S-adenosyl-L-methionine</keyword>
<evidence type="ECO:0000259" key="7">
    <source>
        <dbReference type="Pfam" id="PF10672"/>
    </source>
</evidence>
<sequence length="388" mass="43662">MNYNTISLKKGKEKFLHRKHPWIFSGAFKELPQDFEEGSIVEVLDFKGNFQALGFFHRKSIAVNILSFEPVENVEDLIIQKIKKALDYRYQTEVLKNNYTDCCRLVFGEGDNLPGLIIDKYADTAVIQIHLEGWIPYLQLIADTLMKEGHINHVFSKPADKISVPHNMIGTLAGESSKTVALEHGLKFNIDWEGGQKTGFFIDQRENRKRLTDFSKGKKVLNTFSYSGGFSIYALKAGAELAVSVDISEAAVQLANENAELNNVADRHKGIASDVFEHLKNDGDQYDVIILDPPAFAKNHRSVHNAVQGYKRLNLAAMKKIKEGGIIFTFSCSQHVGAQLFEDTLRAAAIESGRNIKIMDRLTQPVDHPINIYHPEGEYLKGFILHIS</sequence>
<dbReference type="SUPFAM" id="SSF53335">
    <property type="entry name" value="S-adenosyl-L-methionine-dependent methyltransferases"/>
    <property type="match status" value="1"/>
</dbReference>
<evidence type="ECO:0000313" key="9">
    <source>
        <dbReference type="EMBL" id="AEV32298.1"/>
    </source>
</evidence>
<feature type="domain" description="S-adenosylmethionine-dependent methyltransferase" evidence="7">
    <location>
        <begin position="168"/>
        <end position="369"/>
    </location>
</feature>
<dbReference type="KEGG" id="oho:Oweho_1298"/>
<evidence type="ECO:0000256" key="1">
    <source>
        <dbReference type="ARBA" id="ARBA00004496"/>
    </source>
</evidence>
<reference evidence="9 10" key="1">
    <citation type="journal article" date="2012" name="Stand. Genomic Sci.">
        <title>Genome sequence of the orange-pigmented seawater bacterium Owenweeksia hongkongensis type strain (UST20020801(T)).</title>
        <authorList>
            <person name="Riedel T."/>
            <person name="Held B."/>
            <person name="Nolan M."/>
            <person name="Lucas S."/>
            <person name="Lapidus A."/>
            <person name="Tice H."/>
            <person name="Del Rio T.G."/>
            <person name="Cheng J.F."/>
            <person name="Han C."/>
            <person name="Tapia R."/>
            <person name="Goodwin L.A."/>
            <person name="Pitluck S."/>
            <person name="Liolios K."/>
            <person name="Mavromatis K."/>
            <person name="Pagani I."/>
            <person name="Ivanova N."/>
            <person name="Mikhailova N."/>
            <person name="Pati A."/>
            <person name="Chen A."/>
            <person name="Palaniappan K."/>
            <person name="Rohde M."/>
            <person name="Tindall B.J."/>
            <person name="Detter J.C."/>
            <person name="Goker M."/>
            <person name="Woyke T."/>
            <person name="Bristow J."/>
            <person name="Eisen J.A."/>
            <person name="Markowitz V."/>
            <person name="Hugenholtz P."/>
            <person name="Klenk H.P."/>
            <person name="Kyrpides N.C."/>
        </authorList>
    </citation>
    <scope>NUCLEOTIDE SEQUENCE</scope>
    <source>
        <strain evidence="10">DSM 17368 / JCM 12287 / NRRL B-23963</strain>
    </source>
</reference>
<dbReference type="InterPro" id="IPR019614">
    <property type="entry name" value="SAM-dep_methyl-trfase"/>
</dbReference>